<dbReference type="EMBL" id="SMZO01000010">
    <property type="protein sequence ID" value="TDL89483.1"/>
    <property type="molecule type" value="Genomic_DNA"/>
</dbReference>
<evidence type="ECO:0000313" key="7">
    <source>
        <dbReference type="Proteomes" id="UP000294562"/>
    </source>
</evidence>
<dbReference type="Gene3D" id="3.10.105.10">
    <property type="entry name" value="Dipeptide-binding Protein, Domain 3"/>
    <property type="match status" value="1"/>
</dbReference>
<dbReference type="GO" id="GO:0042884">
    <property type="term" value="P:microcin transport"/>
    <property type="evidence" value="ECO:0007669"/>
    <property type="project" value="TreeGrafter"/>
</dbReference>
<dbReference type="InterPro" id="IPR039424">
    <property type="entry name" value="SBP_5"/>
</dbReference>
<dbReference type="AlphaFoldDB" id="A0A4R6B448"/>
<feature type="signal peptide" evidence="4">
    <location>
        <begin position="1"/>
        <end position="27"/>
    </location>
</feature>
<evidence type="ECO:0000256" key="3">
    <source>
        <dbReference type="ARBA" id="ARBA00022729"/>
    </source>
</evidence>
<dbReference type="SUPFAM" id="SSF53850">
    <property type="entry name" value="Periplasmic binding protein-like II"/>
    <property type="match status" value="1"/>
</dbReference>
<reference evidence="6 7" key="1">
    <citation type="submission" date="2019-03" db="EMBL/GenBank/DDBJ databases">
        <title>Rhodobacteraceae bacterium SM1902, a new member of the family Rhodobacteraceae isolated from Yantai.</title>
        <authorList>
            <person name="Sun Y."/>
        </authorList>
    </citation>
    <scope>NUCLEOTIDE SEQUENCE [LARGE SCALE GENOMIC DNA]</scope>
    <source>
        <strain evidence="6 7">SM1902</strain>
    </source>
</reference>
<organism evidence="6 7">
    <name type="scientific">Meridianimarinicoccus aquatilis</name>
    <dbReference type="NCBI Taxonomy" id="2552766"/>
    <lineage>
        <taxon>Bacteria</taxon>
        <taxon>Pseudomonadati</taxon>
        <taxon>Pseudomonadota</taxon>
        <taxon>Alphaproteobacteria</taxon>
        <taxon>Rhodobacterales</taxon>
        <taxon>Paracoccaceae</taxon>
        <taxon>Meridianimarinicoccus</taxon>
    </lineage>
</organism>
<dbReference type="PANTHER" id="PTHR30290:SF64">
    <property type="entry name" value="ABC TRANSPORTER PERIPLASMIC BINDING PROTEIN"/>
    <property type="match status" value="1"/>
</dbReference>
<dbReference type="PIRSF" id="PIRSF002741">
    <property type="entry name" value="MppA"/>
    <property type="match status" value="1"/>
</dbReference>
<dbReference type="GO" id="GO:1904680">
    <property type="term" value="F:peptide transmembrane transporter activity"/>
    <property type="evidence" value="ECO:0007669"/>
    <property type="project" value="TreeGrafter"/>
</dbReference>
<dbReference type="InterPro" id="IPR030678">
    <property type="entry name" value="Peptide/Ni-bd"/>
</dbReference>
<dbReference type="CDD" id="cd08497">
    <property type="entry name" value="MbnE-like"/>
    <property type="match status" value="1"/>
</dbReference>
<dbReference type="GO" id="GO:0043190">
    <property type="term" value="C:ATP-binding cassette (ABC) transporter complex"/>
    <property type="evidence" value="ECO:0007669"/>
    <property type="project" value="InterPro"/>
</dbReference>
<protein>
    <submittedName>
        <fullName evidence="6">ABC transporter substrate-binding protein</fullName>
    </submittedName>
</protein>
<keyword evidence="3 4" id="KW-0732">Signal</keyword>
<dbReference type="OrthoDB" id="9803988at2"/>
<comment type="similarity">
    <text evidence="2">Belongs to the bacterial solute-binding protein 5 family.</text>
</comment>
<evidence type="ECO:0000256" key="4">
    <source>
        <dbReference type="SAM" id="SignalP"/>
    </source>
</evidence>
<comment type="caution">
    <text evidence="6">The sequence shown here is derived from an EMBL/GenBank/DDBJ whole genome shotgun (WGS) entry which is preliminary data.</text>
</comment>
<dbReference type="Pfam" id="PF00496">
    <property type="entry name" value="SBP_bac_5"/>
    <property type="match status" value="1"/>
</dbReference>
<evidence type="ECO:0000256" key="1">
    <source>
        <dbReference type="ARBA" id="ARBA00004418"/>
    </source>
</evidence>
<comment type="subcellular location">
    <subcellularLocation>
        <location evidence="1">Periplasm</location>
    </subcellularLocation>
</comment>
<proteinExistence type="inferred from homology"/>
<dbReference type="PANTHER" id="PTHR30290">
    <property type="entry name" value="PERIPLASMIC BINDING COMPONENT OF ABC TRANSPORTER"/>
    <property type="match status" value="1"/>
</dbReference>
<accession>A0A4R6B448</accession>
<dbReference type="GO" id="GO:0015833">
    <property type="term" value="P:peptide transport"/>
    <property type="evidence" value="ECO:0007669"/>
    <property type="project" value="TreeGrafter"/>
</dbReference>
<dbReference type="GO" id="GO:0030288">
    <property type="term" value="C:outer membrane-bounded periplasmic space"/>
    <property type="evidence" value="ECO:0007669"/>
    <property type="project" value="TreeGrafter"/>
</dbReference>
<feature type="chain" id="PRO_5020738415" evidence="4">
    <location>
        <begin position="28"/>
        <end position="605"/>
    </location>
</feature>
<evidence type="ECO:0000259" key="5">
    <source>
        <dbReference type="Pfam" id="PF00496"/>
    </source>
</evidence>
<dbReference type="InterPro" id="IPR000914">
    <property type="entry name" value="SBP_5_dom"/>
</dbReference>
<gene>
    <name evidence="6" type="ORF">E2L05_06335</name>
</gene>
<dbReference type="Gene3D" id="3.40.190.10">
    <property type="entry name" value="Periplasmic binding protein-like II"/>
    <property type="match status" value="1"/>
</dbReference>
<sequence length="605" mass="66835">MTQRNLSIRALWHVACTLALCCSAAHAQQGPKHGIAMYGEPALPPDFVSLPYANPDAPTGGRIIFGEVGGFDSLNPHILKGNAPWGVQANVFEGLMGRSYDEPFTLYGLLAATIETGPNREWVEFTLRPEARFSDGSPVTVDDVIWSHTILGTEGHPRFHAAWQKVDTIEQTGPSSLRITFNSPDRELPLIMGLRPIFQKAQWGGRDFAASSMIPPIATGPYVIDKADPGRSLVLSRNPDYWGRDLPFAQGQYNLDEIRYEYFADSGVMFEAFKAGEITSFREGDAARWDEGYDFGAVASGEIVKAEIPHERPTGISGLVFNTRSPVFSDWRVRDALLHAFNYTFIAQTQTGGADPRIPSFFGNSVLAMGDGPAEGPVRALLEPFEDSLVPGALDAYALPAGDGTARNRKGIRTAVQQLEAAGWTPQDGVMRNQNGTPLTFEILLRQGSAQEQAIVNIFTEALGRLGISPKITTIDNAQYVERTNVYDFDMAFYRRALSLSPGNEQILYWGSDGVTEPGSRNWMGMDSPAAEAMIDTMLNARSSDEFTSAVRALDRVLTTGRYVIPLWYSAASRLAFRKELHYPDRLPLYGDWSGFQPDVWWWEE</sequence>
<evidence type="ECO:0000256" key="2">
    <source>
        <dbReference type="ARBA" id="ARBA00005695"/>
    </source>
</evidence>
<keyword evidence="7" id="KW-1185">Reference proteome</keyword>
<feature type="domain" description="Solute-binding protein family 5" evidence="5">
    <location>
        <begin position="106"/>
        <end position="512"/>
    </location>
</feature>
<name>A0A4R6B448_9RHOB</name>
<evidence type="ECO:0000313" key="6">
    <source>
        <dbReference type="EMBL" id="TDL89483.1"/>
    </source>
</evidence>
<dbReference type="Proteomes" id="UP000294562">
    <property type="component" value="Unassembled WGS sequence"/>
</dbReference>